<dbReference type="EMBL" id="CP014859">
    <property type="protein sequence ID" value="AOS62056.1"/>
    <property type="molecule type" value="Genomic_DNA"/>
</dbReference>
<sequence>MIVMGSVPAHWIHRCVRHAVRVAVGYEGRVLVFDGGRGTRSTVSTELARRDARLFLTTVEQRGMARLAAMRHTEPNQLQLRHVGHGLELSVLNRLGSLGRWVIEDRQLPELLRLVREAEFAARPS</sequence>
<dbReference type="AlphaFoldDB" id="A0AAC9MXH8"/>
<proteinExistence type="predicted"/>
<name>A0AAC9MXH8_9PSEU</name>
<gene>
    <name evidence="1" type="ORF">TL08_06155</name>
</gene>
<reference evidence="2" key="1">
    <citation type="submission" date="2016-03" db="EMBL/GenBank/DDBJ databases">
        <title>Complete genome sequence of the type strain Actinoalloteichus hymeniacidonis DSM 45092.</title>
        <authorList>
            <person name="Schaffert L."/>
            <person name="Albersmeier A."/>
            <person name="Winkler A."/>
            <person name="Kalinowski J."/>
            <person name="Zotchev S."/>
            <person name="Ruckert C."/>
        </authorList>
    </citation>
    <scope>NUCLEOTIDE SEQUENCE [LARGE SCALE GENOMIC DNA]</scope>
    <source>
        <strain evidence="2">HPA177(T) (DSM 45092(T))</strain>
    </source>
</reference>
<organism evidence="1 2">
    <name type="scientific">Actinoalloteichus hymeniacidonis</name>
    <dbReference type="NCBI Taxonomy" id="340345"/>
    <lineage>
        <taxon>Bacteria</taxon>
        <taxon>Bacillati</taxon>
        <taxon>Actinomycetota</taxon>
        <taxon>Actinomycetes</taxon>
        <taxon>Pseudonocardiales</taxon>
        <taxon>Pseudonocardiaceae</taxon>
        <taxon>Actinoalloteichus</taxon>
    </lineage>
</organism>
<dbReference type="RefSeq" id="WP_069847246.1">
    <property type="nucleotide sequence ID" value="NZ_CP014859.1"/>
</dbReference>
<protein>
    <submittedName>
        <fullName evidence="1">Uncharacterized protein</fullName>
    </submittedName>
</protein>
<keyword evidence="2" id="KW-1185">Reference proteome</keyword>
<evidence type="ECO:0000313" key="1">
    <source>
        <dbReference type="EMBL" id="AOS62056.1"/>
    </source>
</evidence>
<accession>A0AAC9MXH8</accession>
<dbReference type="KEGG" id="ahm:TL08_06155"/>
<dbReference type="Proteomes" id="UP000095210">
    <property type="component" value="Chromosome"/>
</dbReference>
<evidence type="ECO:0000313" key="2">
    <source>
        <dbReference type="Proteomes" id="UP000095210"/>
    </source>
</evidence>